<keyword evidence="1" id="KW-0175">Coiled coil</keyword>
<dbReference type="AlphaFoldDB" id="A0A7V3JAR2"/>
<protein>
    <submittedName>
        <fullName evidence="3">Uncharacterized protein</fullName>
    </submittedName>
</protein>
<comment type="caution">
    <text evidence="3">The sequence shown here is derived from an EMBL/GenBank/DDBJ whole genome shotgun (WGS) entry which is preliminary data.</text>
</comment>
<feature type="coiled-coil region" evidence="1">
    <location>
        <begin position="70"/>
        <end position="119"/>
    </location>
</feature>
<accession>A0A7V3JAR2</accession>
<feature type="compositionally biased region" description="Basic and acidic residues" evidence="2">
    <location>
        <begin position="21"/>
        <end position="31"/>
    </location>
</feature>
<gene>
    <name evidence="3" type="ORF">ENV41_03935</name>
</gene>
<dbReference type="EMBL" id="DTGG01000121">
    <property type="protein sequence ID" value="HFZ09262.1"/>
    <property type="molecule type" value="Genomic_DNA"/>
</dbReference>
<feature type="region of interest" description="Disordered" evidence="2">
    <location>
        <begin position="1"/>
        <end position="70"/>
    </location>
</feature>
<name>A0A7V3JAR2_UNCC3</name>
<proteinExistence type="predicted"/>
<organism evidence="3">
    <name type="scientific">candidate division CPR3 bacterium</name>
    <dbReference type="NCBI Taxonomy" id="2268181"/>
    <lineage>
        <taxon>Bacteria</taxon>
        <taxon>Bacteria division CPR3</taxon>
    </lineage>
</organism>
<evidence type="ECO:0000256" key="2">
    <source>
        <dbReference type="SAM" id="MobiDB-lite"/>
    </source>
</evidence>
<reference evidence="3" key="1">
    <citation type="journal article" date="2020" name="mSystems">
        <title>Genome- and Community-Level Interaction Insights into Carbon Utilization and Element Cycling Functions of Hydrothermarchaeota in Hydrothermal Sediment.</title>
        <authorList>
            <person name="Zhou Z."/>
            <person name="Liu Y."/>
            <person name="Xu W."/>
            <person name="Pan J."/>
            <person name="Luo Z.H."/>
            <person name="Li M."/>
        </authorList>
    </citation>
    <scope>NUCLEOTIDE SEQUENCE [LARGE SCALE GENOMIC DNA]</scope>
    <source>
        <strain evidence="3">SpSt-757</strain>
    </source>
</reference>
<sequence>MPREIIGKIPEFTSDEPQPEETGKEEVKETGAEEVPEEEKETPSELPAEEKPAEEIPKEEIPEEKLGVDTGELLKQVQGLQAEREKLLAEIKELRGQRRELKREELGKVEEKIEELKDLHPEDVAIIEKILRVKGYITKEEAQRMYYDQVKQEELNKFLEKYPEYKPENDPNDINWNALQREVSLYRMPQDPHLIGMILERAHRAIQKVPSERGIPAQKKKLEIAGVGAGGVQRSSSQKALPFHYRQILEQGGWSEEEIQKIEENLPEE</sequence>
<feature type="compositionally biased region" description="Basic and acidic residues" evidence="2">
    <location>
        <begin position="48"/>
        <end position="67"/>
    </location>
</feature>
<evidence type="ECO:0000313" key="3">
    <source>
        <dbReference type="EMBL" id="HFZ09262.1"/>
    </source>
</evidence>
<evidence type="ECO:0000256" key="1">
    <source>
        <dbReference type="SAM" id="Coils"/>
    </source>
</evidence>